<gene>
    <name evidence="2" type="ORF">ACFQ5M_02955</name>
</gene>
<proteinExistence type="predicted"/>
<dbReference type="Gene3D" id="3.40.50.1980">
    <property type="entry name" value="Nitrogenase molybdenum iron protein domain"/>
    <property type="match status" value="2"/>
</dbReference>
<feature type="domain" description="Nitrogenase/oxidoreductase component 1" evidence="1">
    <location>
        <begin position="52"/>
        <end position="254"/>
    </location>
</feature>
<evidence type="ECO:0000313" key="3">
    <source>
        <dbReference type="Proteomes" id="UP001597267"/>
    </source>
</evidence>
<organism evidence="2 3">
    <name type="scientific">Agrilactobacillus yilanensis</name>
    <dbReference type="NCBI Taxonomy" id="2485997"/>
    <lineage>
        <taxon>Bacteria</taxon>
        <taxon>Bacillati</taxon>
        <taxon>Bacillota</taxon>
        <taxon>Bacilli</taxon>
        <taxon>Lactobacillales</taxon>
        <taxon>Lactobacillaceae</taxon>
        <taxon>Agrilactobacillus</taxon>
    </lineage>
</organism>
<dbReference type="EMBL" id="JBHTOP010000004">
    <property type="protein sequence ID" value="MFD1671052.1"/>
    <property type="molecule type" value="Genomic_DNA"/>
</dbReference>
<dbReference type="RefSeq" id="WP_125715005.1">
    <property type="nucleotide sequence ID" value="NZ_JBHTOP010000004.1"/>
</dbReference>
<evidence type="ECO:0000259" key="1">
    <source>
        <dbReference type="Pfam" id="PF00148"/>
    </source>
</evidence>
<dbReference type="InterPro" id="IPR052673">
    <property type="entry name" value="Ni-siroh_cyclase_CfbD"/>
</dbReference>
<protein>
    <submittedName>
        <fullName evidence="2">Nitrogenase component 1</fullName>
    </submittedName>
</protein>
<dbReference type="InterPro" id="IPR000510">
    <property type="entry name" value="Nase/OxRdtase_comp1"/>
</dbReference>
<dbReference type="SUPFAM" id="SSF53807">
    <property type="entry name" value="Helical backbone' metal receptor"/>
    <property type="match status" value="1"/>
</dbReference>
<accession>A0ABW4J3U0</accession>
<reference evidence="3" key="1">
    <citation type="journal article" date="2019" name="Int. J. Syst. Evol. Microbiol.">
        <title>The Global Catalogue of Microorganisms (GCM) 10K type strain sequencing project: providing services to taxonomists for standard genome sequencing and annotation.</title>
        <authorList>
            <consortium name="The Broad Institute Genomics Platform"/>
            <consortium name="The Broad Institute Genome Sequencing Center for Infectious Disease"/>
            <person name="Wu L."/>
            <person name="Ma J."/>
        </authorList>
    </citation>
    <scope>NUCLEOTIDE SEQUENCE [LARGE SCALE GENOMIC DNA]</scope>
    <source>
        <strain evidence="3">CCM 8896</strain>
    </source>
</reference>
<sequence>MKHTASIISRYTADISGVCSALYELGGMTVMHDAGGYGSLYATHDEPRWYDQDSLIFVSGLTETQAILGDDQKFLEDTIQAAQRLKPRFIALTGSPIPMVIGTDFPALALEVAQATDIPTFGFNTDGMHPYTTGIDQALTAIATRFCTEALPKTPNLTVNLLGVTPLDFSVNGTVSALTESLAAHGITVHSNWAMYNDLDALKKASQAHVNLVVTTGGLGVAKLLQQRFKMPYVVGMPYGPALMAQAVTAIQTADQTGVNQSILNCTKGADTYFIGETVTTMSLATAYQQATGQGSRVICPVDAQSGLLTENELTAHDEDDIRDCLKTATTIVADPLYQPICPASARFVPLPHEAFSGRIYHDTMPNLVTDFAPFLQSLV</sequence>
<keyword evidence="3" id="KW-1185">Reference proteome</keyword>
<name>A0ABW4J3U0_9LACO</name>
<dbReference type="PANTHER" id="PTHR42846:SF1">
    <property type="entry name" value="NI-SIROHYDROCHLORIN A,C-DIAMIDE REDUCTIVE CYCLASE COMPLEX, COMPONENT CFBD"/>
    <property type="match status" value="1"/>
</dbReference>
<comment type="caution">
    <text evidence="2">The sequence shown here is derived from an EMBL/GenBank/DDBJ whole genome shotgun (WGS) entry which is preliminary data.</text>
</comment>
<dbReference type="Proteomes" id="UP001597267">
    <property type="component" value="Unassembled WGS sequence"/>
</dbReference>
<dbReference type="Pfam" id="PF00148">
    <property type="entry name" value="Oxidored_nitro"/>
    <property type="match status" value="1"/>
</dbReference>
<evidence type="ECO:0000313" key="2">
    <source>
        <dbReference type="EMBL" id="MFD1671052.1"/>
    </source>
</evidence>
<dbReference type="PANTHER" id="PTHR42846">
    <property type="entry name" value="NI-SIROHYDROCHLORIN A,C-DIAMIDE REDUCTIVE CYCLASE COMPLEX, COMPONENT CFBD"/>
    <property type="match status" value="1"/>
</dbReference>